<dbReference type="Gramene" id="KQK02365">
    <property type="protein sequence ID" value="KQK02365"/>
    <property type="gene ID" value="BRADI_2g01030v3"/>
</dbReference>
<feature type="region of interest" description="Disordered" evidence="1">
    <location>
        <begin position="104"/>
        <end position="128"/>
    </location>
</feature>
<sequence length="171" mass="17937">MARLLLCSFVSLHAGSGAAAAPLVQVVLVALVVAAAVVSLCTSRAHAKRWRRTTTEAPLSKPAEDDCGCEIEAGRSGRKQRLGASLSGIGGRAAAAAVAKMASWRKKDDCRQSPAGSEEEDGDDENEVEAAVWRKGIIMGDKCRPLQFSGHIAFDSHGNPLKVAGDSRAKN</sequence>
<proteinExistence type="predicted"/>
<dbReference type="OMA" id="AHFHRRN"/>
<dbReference type="EMBL" id="CM000881">
    <property type="protein sequence ID" value="PNT69821.1"/>
    <property type="molecule type" value="Genomic_DNA"/>
</dbReference>
<dbReference type="EMBL" id="CM000881">
    <property type="protein sequence ID" value="KQK02365.1"/>
    <property type="molecule type" value="Genomic_DNA"/>
</dbReference>
<dbReference type="Gramene" id="PNT69821">
    <property type="protein sequence ID" value="PNT69821"/>
    <property type="gene ID" value="BRADI_2g01030v3"/>
</dbReference>
<feature type="compositionally biased region" description="Acidic residues" evidence="1">
    <location>
        <begin position="117"/>
        <end position="128"/>
    </location>
</feature>
<dbReference type="Proteomes" id="UP000008810">
    <property type="component" value="Chromosome 2"/>
</dbReference>
<reference evidence="5" key="3">
    <citation type="submission" date="2018-08" db="UniProtKB">
        <authorList>
            <consortium name="EnsemblPlants"/>
        </authorList>
    </citation>
    <scope>IDENTIFICATION</scope>
    <source>
        <strain evidence="5">cv. Bd21</strain>
    </source>
</reference>
<dbReference type="RefSeq" id="XP_010230365.1">
    <property type="nucleotide sequence ID" value="XM_010232063.3"/>
</dbReference>
<dbReference type="AlphaFoldDB" id="I1HBB1"/>
<feature type="transmembrane region" description="Helical" evidence="2">
    <location>
        <begin position="27"/>
        <end position="45"/>
    </location>
</feature>
<reference evidence="4 5" key="1">
    <citation type="journal article" date="2010" name="Nature">
        <title>Genome sequencing and analysis of the model grass Brachypodium distachyon.</title>
        <authorList>
            <consortium name="International Brachypodium Initiative"/>
        </authorList>
    </citation>
    <scope>NUCLEOTIDE SEQUENCE [LARGE SCALE GENOMIC DNA]</scope>
    <source>
        <strain evidence="4">Bd21</strain>
        <strain evidence="5">cv. Bd21</strain>
    </source>
</reference>
<evidence type="ECO:0000313" key="4">
    <source>
        <dbReference type="EMBL" id="KQK02365.1"/>
    </source>
</evidence>
<dbReference type="HOGENOM" id="CLU_1646139_0_0_1"/>
<reference evidence="4" key="2">
    <citation type="submission" date="2017-06" db="EMBL/GenBank/DDBJ databases">
        <title>WGS assembly of Brachypodium distachyon.</title>
        <authorList>
            <consortium name="The International Brachypodium Initiative"/>
            <person name="Lucas S."/>
            <person name="Harmon-Smith M."/>
            <person name="Lail K."/>
            <person name="Tice H."/>
            <person name="Grimwood J."/>
            <person name="Bruce D."/>
            <person name="Barry K."/>
            <person name="Shu S."/>
            <person name="Lindquist E."/>
            <person name="Wang M."/>
            <person name="Pitluck S."/>
            <person name="Vogel J.P."/>
            <person name="Garvin D.F."/>
            <person name="Mockler T.C."/>
            <person name="Schmutz J."/>
            <person name="Rokhsar D."/>
            <person name="Bevan M.W."/>
        </authorList>
    </citation>
    <scope>NUCLEOTIDE SEQUENCE</scope>
    <source>
        <strain evidence="4">Bd21</strain>
    </source>
</reference>
<dbReference type="EnsemblPlants" id="KQK02365">
    <property type="protein sequence ID" value="KQK02365"/>
    <property type="gene ID" value="BRADI_2g01030v3"/>
</dbReference>
<feature type="signal peptide" evidence="3">
    <location>
        <begin position="1"/>
        <end position="20"/>
    </location>
</feature>
<dbReference type="RefSeq" id="XP_024315207.1">
    <property type="nucleotide sequence ID" value="XM_024459439.1"/>
</dbReference>
<dbReference type="OrthoDB" id="674685at2759"/>
<evidence type="ECO:0000313" key="6">
    <source>
        <dbReference type="Proteomes" id="UP000008810"/>
    </source>
</evidence>
<evidence type="ECO:0000256" key="1">
    <source>
        <dbReference type="SAM" id="MobiDB-lite"/>
    </source>
</evidence>
<dbReference type="PANTHER" id="PTHR33237:SF31">
    <property type="entry name" value="F2P16.13 PROTEIN"/>
    <property type="match status" value="1"/>
</dbReference>
<keyword evidence="6" id="KW-1185">Reference proteome</keyword>
<keyword evidence="2" id="KW-0472">Membrane</keyword>
<keyword evidence="3" id="KW-0732">Signal</keyword>
<evidence type="ECO:0000313" key="5">
    <source>
        <dbReference type="EnsemblPlants" id="PNT69821"/>
    </source>
</evidence>
<accession>I1HBB1</accession>
<name>I1HBB1_BRADI</name>
<keyword evidence="2" id="KW-0812">Transmembrane</keyword>
<dbReference type="EnsemblPlants" id="PNT69821">
    <property type="protein sequence ID" value="PNT69821"/>
    <property type="gene ID" value="BRADI_2g01030v3"/>
</dbReference>
<organism evidence="5">
    <name type="scientific">Brachypodium distachyon</name>
    <name type="common">Purple false brome</name>
    <name type="synonym">Trachynia distachya</name>
    <dbReference type="NCBI Taxonomy" id="15368"/>
    <lineage>
        <taxon>Eukaryota</taxon>
        <taxon>Viridiplantae</taxon>
        <taxon>Streptophyta</taxon>
        <taxon>Embryophyta</taxon>
        <taxon>Tracheophyta</taxon>
        <taxon>Spermatophyta</taxon>
        <taxon>Magnoliopsida</taxon>
        <taxon>Liliopsida</taxon>
        <taxon>Poales</taxon>
        <taxon>Poaceae</taxon>
        <taxon>BOP clade</taxon>
        <taxon>Pooideae</taxon>
        <taxon>Stipodae</taxon>
        <taxon>Brachypodieae</taxon>
        <taxon>Brachypodium</taxon>
    </lineage>
</organism>
<feature type="chain" id="PRO_5014094500" evidence="3">
    <location>
        <begin position="21"/>
        <end position="171"/>
    </location>
</feature>
<dbReference type="eggNOG" id="ENOG502S9UR">
    <property type="taxonomic scope" value="Eukaryota"/>
</dbReference>
<protein>
    <submittedName>
        <fullName evidence="4 5">Uncharacterized protein</fullName>
    </submittedName>
</protein>
<gene>
    <name evidence="5" type="primary">LOC104582460</name>
    <name evidence="4" type="ORF">BRADI_2g01030v3</name>
</gene>
<keyword evidence="2" id="KW-1133">Transmembrane helix</keyword>
<dbReference type="KEGG" id="bdi:104582460"/>
<dbReference type="PANTHER" id="PTHR33237">
    <property type="entry name" value="F2P16.13 PROTEIN-RELATED"/>
    <property type="match status" value="1"/>
</dbReference>
<dbReference type="GeneID" id="104582460"/>
<evidence type="ECO:0000256" key="2">
    <source>
        <dbReference type="SAM" id="Phobius"/>
    </source>
</evidence>
<evidence type="ECO:0000256" key="3">
    <source>
        <dbReference type="SAM" id="SignalP"/>
    </source>
</evidence>